<feature type="transmembrane region" description="Helical" evidence="1">
    <location>
        <begin position="12"/>
        <end position="34"/>
    </location>
</feature>
<evidence type="ECO:0000256" key="1">
    <source>
        <dbReference type="SAM" id="Phobius"/>
    </source>
</evidence>
<proteinExistence type="predicted"/>
<protein>
    <submittedName>
        <fullName evidence="2">Uncharacterized protein</fullName>
    </submittedName>
</protein>
<dbReference type="Proteomes" id="UP000284375">
    <property type="component" value="Unassembled WGS sequence"/>
</dbReference>
<feature type="transmembrane region" description="Helical" evidence="1">
    <location>
        <begin position="110"/>
        <end position="131"/>
    </location>
</feature>
<evidence type="ECO:0000313" key="3">
    <source>
        <dbReference type="Proteomes" id="UP000284375"/>
    </source>
</evidence>
<organism evidence="2 3">
    <name type="scientific">Cytospora chrysosperma</name>
    <name type="common">Cytospora canker fungus</name>
    <name type="synonym">Sphaeria chrysosperma</name>
    <dbReference type="NCBI Taxonomy" id="252740"/>
    <lineage>
        <taxon>Eukaryota</taxon>
        <taxon>Fungi</taxon>
        <taxon>Dikarya</taxon>
        <taxon>Ascomycota</taxon>
        <taxon>Pezizomycotina</taxon>
        <taxon>Sordariomycetes</taxon>
        <taxon>Sordariomycetidae</taxon>
        <taxon>Diaporthales</taxon>
        <taxon>Cytosporaceae</taxon>
        <taxon>Cytospora</taxon>
    </lineage>
</organism>
<dbReference type="OrthoDB" id="3597048at2759"/>
<evidence type="ECO:0000313" key="2">
    <source>
        <dbReference type="EMBL" id="ROW01146.1"/>
    </source>
</evidence>
<keyword evidence="3" id="KW-1185">Reference proteome</keyword>
<gene>
    <name evidence="2" type="ORF">VSDG_02777</name>
</gene>
<name>A0A423WCQ1_CYTCH</name>
<feature type="transmembrane region" description="Helical" evidence="1">
    <location>
        <begin position="70"/>
        <end position="89"/>
    </location>
</feature>
<reference evidence="2 3" key="1">
    <citation type="submission" date="2015-09" db="EMBL/GenBank/DDBJ databases">
        <title>Host preference determinants of Valsa canker pathogens revealed by comparative genomics.</title>
        <authorList>
            <person name="Yin Z."/>
            <person name="Huang L."/>
        </authorList>
    </citation>
    <scope>NUCLEOTIDE SEQUENCE [LARGE SCALE GENOMIC DNA]</scope>
    <source>
        <strain evidence="2 3">YSFL</strain>
    </source>
</reference>
<keyword evidence="1" id="KW-0472">Membrane</keyword>
<accession>A0A423WCQ1</accession>
<dbReference type="AlphaFoldDB" id="A0A423WCQ1"/>
<keyword evidence="1" id="KW-1133">Transmembrane helix</keyword>
<keyword evidence="1" id="KW-0812">Transmembrane</keyword>
<sequence length="238" mass="25802">MASTALLLKVFIGLLMIVSIIELSFISATVAFLAKRASHTFDVVYNGSTMPVSGTPAQILVNQGHTSNGASGTAFVVIGCCGTLAIWLRGRTGYHSKAIGGYFSRGWYRLWLALNVPALLLTLGALAYTFAVTRAHQGQRIDLSVARGLGGGAYPLQEWTPQNWFDALLKLELTSGTDRDDIGSHYKIARGWEFNLIPFFIVQLVQTVLALLEAMRLRKADRKVGRGGAEKGVGQESQ</sequence>
<dbReference type="EMBL" id="LJZO01000007">
    <property type="protein sequence ID" value="ROW01146.1"/>
    <property type="molecule type" value="Genomic_DNA"/>
</dbReference>
<comment type="caution">
    <text evidence="2">The sequence shown here is derived from an EMBL/GenBank/DDBJ whole genome shotgun (WGS) entry which is preliminary data.</text>
</comment>